<keyword evidence="25" id="KW-0408">Iron</keyword>
<dbReference type="FunFam" id="1.10.238.10:FF:000095">
    <property type="entry name" value="dual oxidase 2"/>
    <property type="match status" value="1"/>
</dbReference>
<dbReference type="Gene3D" id="2.40.30.10">
    <property type="entry name" value="Translation factors"/>
    <property type="match status" value="1"/>
</dbReference>
<keyword evidence="7" id="KW-1003">Cell membrane</keyword>
<dbReference type="Gene3D" id="1.10.238.10">
    <property type="entry name" value="EF-hand"/>
    <property type="match status" value="1"/>
</dbReference>
<evidence type="ECO:0000256" key="23">
    <source>
        <dbReference type="ARBA" id="ARBA00047455"/>
    </source>
</evidence>
<keyword evidence="20 26" id="KW-0472">Membrane</keyword>
<dbReference type="InterPro" id="IPR017927">
    <property type="entry name" value="FAD-bd_FR_type"/>
</dbReference>
<keyword evidence="15" id="KW-0274">FAD</keyword>
<proteinExistence type="inferred from homology"/>
<feature type="transmembrane region" description="Helical" evidence="26">
    <location>
        <begin position="1317"/>
        <end position="1343"/>
    </location>
</feature>
<dbReference type="UniPathway" id="UPA00194"/>
<feature type="transmembrane region" description="Helical" evidence="26">
    <location>
        <begin position="1284"/>
        <end position="1305"/>
    </location>
</feature>
<dbReference type="SMART" id="SM00054">
    <property type="entry name" value="EFh"/>
    <property type="match status" value="2"/>
</dbReference>
<keyword evidence="13" id="KW-0732">Signal</keyword>
<dbReference type="InterPro" id="IPR018469">
    <property type="entry name" value="Dual_oxidase_maturation_fac"/>
</dbReference>
<feature type="transmembrane region" description="Helical" evidence="26">
    <location>
        <begin position="181"/>
        <end position="200"/>
    </location>
</feature>
<dbReference type="InterPro" id="IPR034821">
    <property type="entry name" value="DUOX_peroxidase"/>
</dbReference>
<dbReference type="InterPro" id="IPR039261">
    <property type="entry name" value="FNR_nucleotide-bd"/>
</dbReference>
<gene>
    <name evidence="29" type="primary">DUOX2</name>
</gene>
<dbReference type="PROSITE" id="PS50222">
    <property type="entry name" value="EF_HAND_2"/>
    <property type="match status" value="2"/>
</dbReference>
<dbReference type="GO" id="GO:0006952">
    <property type="term" value="P:defense response"/>
    <property type="evidence" value="ECO:0007669"/>
    <property type="project" value="TreeGrafter"/>
</dbReference>
<dbReference type="GO" id="GO:0016324">
    <property type="term" value="C:apical plasma membrane"/>
    <property type="evidence" value="ECO:0007669"/>
    <property type="project" value="UniProtKB-SubCell"/>
</dbReference>
<dbReference type="Pfam" id="PF08022">
    <property type="entry name" value="FAD_binding_8"/>
    <property type="match status" value="1"/>
</dbReference>
<feature type="transmembrane region" description="Helical" evidence="26">
    <location>
        <begin position="1213"/>
        <end position="1236"/>
    </location>
</feature>
<dbReference type="InterPro" id="IPR013121">
    <property type="entry name" value="Fe_red_NAD-bd_6"/>
</dbReference>
<dbReference type="PROSITE" id="PS51384">
    <property type="entry name" value="FAD_FR"/>
    <property type="match status" value="1"/>
</dbReference>
<dbReference type="InterPro" id="IPR019791">
    <property type="entry name" value="Haem_peroxidase_animal"/>
</dbReference>
<evidence type="ECO:0000256" key="17">
    <source>
        <dbReference type="ARBA" id="ARBA00022857"/>
    </source>
</evidence>
<comment type="catalytic activity">
    <reaction evidence="24">
        <text>NADPH + O2 + H(+) = H2O2 + NADP(+)</text>
        <dbReference type="Rhea" id="RHEA:11260"/>
        <dbReference type="ChEBI" id="CHEBI:15378"/>
        <dbReference type="ChEBI" id="CHEBI:15379"/>
        <dbReference type="ChEBI" id="CHEBI:16240"/>
        <dbReference type="ChEBI" id="CHEBI:57783"/>
        <dbReference type="ChEBI" id="CHEBI:58349"/>
        <dbReference type="EC" id="1.6.3.1"/>
    </reaction>
</comment>
<dbReference type="SUPFAM" id="SSF52343">
    <property type="entry name" value="Ferredoxin reductase-like, C-terminal NADP-linked domain"/>
    <property type="match status" value="1"/>
</dbReference>
<accession>A0A8C3FJW5</accession>
<dbReference type="GO" id="GO:0042744">
    <property type="term" value="P:hydrogen peroxide catabolic process"/>
    <property type="evidence" value="ECO:0007669"/>
    <property type="project" value="UniProtKB-KW"/>
</dbReference>
<dbReference type="GO" id="GO:0020037">
    <property type="term" value="F:heme binding"/>
    <property type="evidence" value="ECO:0007669"/>
    <property type="project" value="InterPro"/>
</dbReference>
<keyword evidence="21" id="KW-0325">Glycoprotein</keyword>
<feature type="binding site" description="axial binding residue" evidence="25">
    <location>
        <position position="507"/>
    </location>
    <ligand>
        <name>heme b</name>
        <dbReference type="ChEBI" id="CHEBI:60344"/>
    </ligand>
    <ligandPart>
        <name>Fe</name>
        <dbReference type="ChEBI" id="CHEBI:18248"/>
    </ligandPart>
</feature>
<keyword evidence="11 26" id="KW-0812">Transmembrane</keyword>
<dbReference type="Pfam" id="PF01794">
    <property type="entry name" value="Ferric_reduct"/>
    <property type="match status" value="1"/>
</dbReference>
<comment type="similarity">
    <text evidence="4">In the N-terminal section; belongs to the peroxidase family.</text>
</comment>
<evidence type="ECO:0000256" key="13">
    <source>
        <dbReference type="ARBA" id="ARBA00022729"/>
    </source>
</evidence>
<dbReference type="Pfam" id="PF08030">
    <property type="entry name" value="NAD_binding_6"/>
    <property type="match status" value="1"/>
</dbReference>
<comment type="function">
    <text evidence="1">Generates hydrogen peroxide which is required for the activity of thyroid peroxidase/TPO and lactoperoxidase/LPO. Plays a role in thyroid hormones synthesis and lactoperoxidase-mediated antimicrobial defense at the surface of mucosa. May have its own peroxidase activity through its N-terminal peroxidase-like domain.</text>
</comment>
<feature type="domain" description="EF-hand" evidence="27">
    <location>
        <begin position="1027"/>
        <end position="1062"/>
    </location>
</feature>
<evidence type="ECO:0000259" key="27">
    <source>
        <dbReference type="PROSITE" id="PS50222"/>
    </source>
</evidence>
<dbReference type="InterPro" id="IPR050369">
    <property type="entry name" value="RBOH/FRE"/>
</dbReference>
<dbReference type="EC" id="1.6.3.1" evidence="6"/>
<feature type="transmembrane region" description="Helical" evidence="26">
    <location>
        <begin position="1179"/>
        <end position="1201"/>
    </location>
</feature>
<dbReference type="SUPFAM" id="SSF63380">
    <property type="entry name" value="Riboflavin synthase domain-like"/>
    <property type="match status" value="1"/>
</dbReference>
<dbReference type="Ensembl" id="ENSCPBT00000009168.1">
    <property type="protein sequence ID" value="ENSCPBP00000007597.1"/>
    <property type="gene ID" value="ENSCPBG00000005987.1"/>
</dbReference>
<dbReference type="CDD" id="cd00051">
    <property type="entry name" value="EFh"/>
    <property type="match status" value="3"/>
</dbReference>
<dbReference type="GO" id="GO:0005509">
    <property type="term" value="F:calcium ion binding"/>
    <property type="evidence" value="ECO:0007669"/>
    <property type="project" value="InterPro"/>
</dbReference>
<dbReference type="PANTHER" id="PTHR11972">
    <property type="entry name" value="NADPH OXIDASE"/>
    <property type="match status" value="1"/>
</dbReference>
<evidence type="ECO:0000256" key="1">
    <source>
        <dbReference type="ARBA" id="ARBA00003796"/>
    </source>
</evidence>
<dbReference type="GO" id="GO:0006590">
    <property type="term" value="P:thyroid hormone generation"/>
    <property type="evidence" value="ECO:0007669"/>
    <property type="project" value="UniProtKB-UniPathway"/>
</dbReference>
<sequence>MCLVSSICCRTETRLFPAGNPVNQINETINYNEYFAWHLGADYACIYTDGLAKGLPNPILYVAEKFSRHSPCGVHSQYRISGHYTSITLWLAFCTWLISNMLFSMPVLLYGSYMILLTAALLICSLLFFSVARNSPMCTIRFSSASLQTVYGASFWLTLATEASVGGSPRKSTTVMARTKTWILVLVGWLLSGTWGAVGAQENVHWEVQRYDGWYNNLLYHNRGSAGSKLLRLLPANYADGVYEPLQEPHVPNARRLSNVAARGPSGLASSRNRTVLGVFFGFHVLSEILAVENPGCPAQFINIRIPAGDPVFDPDNAGDVVLPLQRSKWAVESGQSPNNPREQINMVTGWLDGSAIYGPSHSWSDALRSFSGGKLASETNSSFPKQTDGRNFMWKALDPSTGKGGSQGIYDFGNARGNENLFLQAESIVWFRYHNHWASKLAQENPSWSDEDVFQHARKWVVATYQNIVLYEWLPTFLQKTIPSYAGYKQHVDPSISTEFLAAMGHSLATMVPPGVYRRNNSCSFQEVLNQEKSKSPAFRLCNSYWCRENPNLQTAEDVDDLLLGMSSQIAELEDHVVVEDLRDYWYGPLKYSRTDYVASYIQRGRDLGLSTYTKARELFDLKPAANWSLFAHVNKEVLGNVSALYDNDISKLELLPGGMLESNGDPGDLFSAIILDQFTRLRDGDRFWFENTKNRLFTDDEIKEIQKTTFRDVLVNVTYAEPRDFPMQVFNWSAKDPCPQPQQLTVEKLANCTPMTVLDYFEGSGAGFGLILVALCCFPLVSLFVAWIVATFRKRDFKKLQRKANPSMRKEVSGEGVQALEWLGPKTDSNLIYLQLHPDKIIKVLDSRRAVLRSISLKNQQQVDMVLSINKGNKALLLKIPKEYDLVLLFNDEAERSDFVRKLTDYLERNGLSLNVSDLTERSLLKRAVTKEQRKQILETFFRHLFAQVLDIDKSDAGELNFETSLTAKQSLKCELSRAEFAESLGLKPQSMFVESMFSLADKDGNGYLSFREFLDILVVFMKGSPEEKSKLMFTMYDVDGNGFLSKEELFRMLRSFIEISNNCLSGDQMEQVIESMFQASGFQDKQELTWEDFHYMLRDHDSELRFTQLCIKGVPDVFRQNMSNRVSFINRTNANGATPHQPHLYTEAQRTKYERSKVHQKIQQFKRFIENYRRHIACVVLFSAITAGVFAERAYYYAFASPATGIADTTYVGIVISRGAAASISFMYSYILLTMCRNLITFLRETFLNRYIPFDAAVDFHRWLAMAALIFSILHTGGHVVNVYIFSVSPLSILSCLFSNAFVDDGSQMPQKYYWWFFETVPGMTGVLLLVILAVMYVFASHHFRRISFRGFWITHHLYVLLYIMVVIHGSYGLVQQPRFHVYFIIPALIYGADKLISLSRKKVEMSVLKAELLPSGVTYLKFQRPQDFDYKSGQWVRIACLSLGTNEYHPFTLTSAPHEDALSLHIRAAGPWTTRLRELYSPEIVAEIGRYPKLYLDGPFGEGHQEWNKFEVSVLVGGGIGVTPFASILKDLVFKSSVSSKMPCKKIYFIWVTRTQRQFEWLADIIREVEENDQHDLVSVHIYITQLAEKFDLRTTMLYICERHFQKVLNRSLFTGLRSITHFGRPPFVPFFKSLQEVHPQVWKIGVFSCGPPGMTKNVEQACQQINKLDQTYFVHHYENF</sequence>
<feature type="transmembrane region" description="Helical" evidence="26">
    <location>
        <begin position="770"/>
        <end position="794"/>
    </location>
</feature>
<comment type="catalytic activity">
    <reaction evidence="23">
        <text>NADH + O2 + H(+) = H2O2 + NAD(+)</text>
        <dbReference type="Rhea" id="RHEA:11264"/>
        <dbReference type="ChEBI" id="CHEBI:15378"/>
        <dbReference type="ChEBI" id="CHEBI:15379"/>
        <dbReference type="ChEBI" id="CHEBI:16240"/>
        <dbReference type="ChEBI" id="CHEBI:57540"/>
        <dbReference type="ChEBI" id="CHEBI:57945"/>
        <dbReference type="EC" id="1.6.3.1"/>
    </reaction>
</comment>
<evidence type="ECO:0000256" key="26">
    <source>
        <dbReference type="SAM" id="Phobius"/>
    </source>
</evidence>
<evidence type="ECO:0000313" key="29">
    <source>
        <dbReference type="Ensembl" id="ENSCPBP00000007597.1"/>
    </source>
</evidence>
<feature type="transmembrane region" description="Helical" evidence="26">
    <location>
        <begin position="113"/>
        <end position="132"/>
    </location>
</feature>
<dbReference type="PROSITE" id="PS50292">
    <property type="entry name" value="PEROXIDASE_3"/>
    <property type="match status" value="1"/>
</dbReference>
<keyword evidence="30" id="KW-1185">Reference proteome</keyword>
<dbReference type="FunFam" id="2.40.30.10:FF:000043">
    <property type="entry name" value="dual oxidase 1"/>
    <property type="match status" value="1"/>
</dbReference>
<dbReference type="Pfam" id="PF00036">
    <property type="entry name" value="EF-hand_1"/>
    <property type="match status" value="1"/>
</dbReference>
<dbReference type="GO" id="GO:0016174">
    <property type="term" value="F:NAD(P)H oxidase H2O2-forming activity"/>
    <property type="evidence" value="ECO:0007669"/>
    <property type="project" value="UniProtKB-EC"/>
</dbReference>
<keyword evidence="8" id="KW-0893">Thyroid hormones biosynthesis</keyword>
<keyword evidence="14" id="KW-0677">Repeat</keyword>
<dbReference type="InterPro" id="IPR017938">
    <property type="entry name" value="Riboflavin_synthase-like_b-brl"/>
</dbReference>
<dbReference type="Pfam" id="PF13499">
    <property type="entry name" value="EF-hand_7"/>
    <property type="match status" value="1"/>
</dbReference>
<keyword evidence="12 25" id="KW-0479">Metal-binding</keyword>
<evidence type="ECO:0000256" key="12">
    <source>
        <dbReference type="ARBA" id="ARBA00022723"/>
    </source>
</evidence>
<evidence type="ECO:0000256" key="22">
    <source>
        <dbReference type="ARBA" id="ARBA00023324"/>
    </source>
</evidence>
<feature type="transmembrane region" description="Helical" evidence="26">
    <location>
        <begin position="1355"/>
        <end position="1377"/>
    </location>
</feature>
<evidence type="ECO:0000256" key="24">
    <source>
        <dbReference type="ARBA" id="ARBA00048762"/>
    </source>
</evidence>
<evidence type="ECO:0000256" key="14">
    <source>
        <dbReference type="ARBA" id="ARBA00022737"/>
    </source>
</evidence>
<dbReference type="InterPro" id="IPR037120">
    <property type="entry name" value="Haem_peroxidase_sf_animal"/>
</dbReference>
<keyword evidence="18 26" id="KW-1133">Transmembrane helix</keyword>
<dbReference type="SUPFAM" id="SSF48113">
    <property type="entry name" value="Heme-dependent peroxidases"/>
    <property type="match status" value="1"/>
</dbReference>
<dbReference type="GO" id="GO:0005789">
    <property type="term" value="C:endoplasmic reticulum membrane"/>
    <property type="evidence" value="ECO:0007669"/>
    <property type="project" value="InterPro"/>
</dbReference>
<organism evidence="29 30">
    <name type="scientific">Chrysemys picta bellii</name>
    <name type="common">Western painted turtle</name>
    <name type="synonym">Emys bellii</name>
    <dbReference type="NCBI Taxonomy" id="8478"/>
    <lineage>
        <taxon>Eukaryota</taxon>
        <taxon>Metazoa</taxon>
        <taxon>Chordata</taxon>
        <taxon>Craniata</taxon>
        <taxon>Vertebrata</taxon>
        <taxon>Euteleostomi</taxon>
        <taxon>Archelosauria</taxon>
        <taxon>Testudinata</taxon>
        <taxon>Testudines</taxon>
        <taxon>Cryptodira</taxon>
        <taxon>Durocryptodira</taxon>
        <taxon>Testudinoidea</taxon>
        <taxon>Emydidae</taxon>
        <taxon>Chrysemys</taxon>
    </lineage>
</organism>
<name>A0A8C3FJW5_CHRPI</name>
<dbReference type="InterPro" id="IPR013112">
    <property type="entry name" value="FAD-bd_8"/>
</dbReference>
<evidence type="ECO:0000256" key="9">
    <source>
        <dbReference type="ARBA" id="ARBA00022559"/>
    </source>
</evidence>
<evidence type="ECO:0000256" key="4">
    <source>
        <dbReference type="ARBA" id="ARBA00005644"/>
    </source>
</evidence>
<dbReference type="InterPro" id="IPR018247">
    <property type="entry name" value="EF_Hand_1_Ca_BS"/>
</dbReference>
<dbReference type="GO" id="GO:0015031">
    <property type="term" value="P:protein transport"/>
    <property type="evidence" value="ECO:0007669"/>
    <property type="project" value="InterPro"/>
</dbReference>
<evidence type="ECO:0000256" key="2">
    <source>
        <dbReference type="ARBA" id="ARBA00004424"/>
    </source>
</evidence>
<keyword evidence="9" id="KW-0575">Peroxidase</keyword>
<evidence type="ECO:0000256" key="6">
    <source>
        <dbReference type="ARBA" id="ARBA00012698"/>
    </source>
</evidence>
<keyword evidence="22" id="KW-0376">Hydrogen peroxide</keyword>
<dbReference type="SFLD" id="SFLDG01168">
    <property type="entry name" value="Ferric_reductase_subgroup_(FRE"/>
    <property type="match status" value="1"/>
</dbReference>
<dbReference type="InterPro" id="IPR010255">
    <property type="entry name" value="Haem_peroxidase_sf"/>
</dbReference>
<dbReference type="PANTHER" id="PTHR11972:SF175">
    <property type="entry name" value="NAD(P)H OXIDASE (H2O2-FORMING)"/>
    <property type="match status" value="1"/>
</dbReference>
<dbReference type="PRINTS" id="PR00457">
    <property type="entry name" value="ANPEROXIDASE"/>
</dbReference>
<evidence type="ECO:0000256" key="20">
    <source>
        <dbReference type="ARBA" id="ARBA00023136"/>
    </source>
</evidence>
<dbReference type="InterPro" id="IPR011992">
    <property type="entry name" value="EF-hand-dom_pair"/>
</dbReference>
<evidence type="ECO:0000256" key="5">
    <source>
        <dbReference type="ARBA" id="ARBA00009816"/>
    </source>
</evidence>
<comment type="similarity">
    <text evidence="5">Belongs to the DUOXA family.</text>
</comment>
<dbReference type="GeneTree" id="ENSGT00940000160291"/>
<dbReference type="CDD" id="cd09820">
    <property type="entry name" value="dual_peroxidase_like"/>
    <property type="match status" value="1"/>
</dbReference>
<keyword evidence="10" id="KW-0285">Flavoprotein</keyword>
<keyword evidence="16" id="KW-0106">Calcium</keyword>
<dbReference type="Gene3D" id="1.10.640.10">
    <property type="entry name" value="Haem peroxidase domain superfamily, animal type"/>
    <property type="match status" value="1"/>
</dbReference>
<dbReference type="FunFam" id="1.10.640.10:FF:000004">
    <property type="entry name" value="Dual oxidase 2"/>
    <property type="match status" value="1"/>
</dbReference>
<evidence type="ECO:0000256" key="7">
    <source>
        <dbReference type="ARBA" id="ARBA00022475"/>
    </source>
</evidence>
<dbReference type="Gene3D" id="3.40.50.80">
    <property type="entry name" value="Nucleotide-binding domain of ferredoxin-NADP reductase (FNR) module"/>
    <property type="match status" value="1"/>
</dbReference>
<evidence type="ECO:0000256" key="10">
    <source>
        <dbReference type="ARBA" id="ARBA00022630"/>
    </source>
</evidence>
<keyword evidence="17" id="KW-0521">NADP</keyword>
<comment type="subcellular location">
    <subcellularLocation>
        <location evidence="2">Apical cell membrane</location>
        <topology evidence="2">Multi-pass membrane protein</topology>
    </subcellularLocation>
</comment>
<dbReference type="SFLD" id="SFLDS00052">
    <property type="entry name" value="Ferric_Reductase_Domain"/>
    <property type="match status" value="1"/>
</dbReference>
<dbReference type="FunFam" id="3.40.50.80:FF:000006">
    <property type="entry name" value="Dual oxidase 2"/>
    <property type="match status" value="1"/>
</dbReference>
<reference evidence="29" key="1">
    <citation type="journal article" date="2015" name="Genome Biol. Evol.">
        <title>Physical Mapping and Refinement of the Painted Turtle Genome (Chrysemys picta) Inform Amniote Genome Evolution and Challenge Turtle-Bird Chromosomal Conservation.</title>
        <authorList>
            <person name="Badenhorst D."/>
            <person name="Hillier L.W."/>
            <person name="Literman R."/>
            <person name="Montiel E.E."/>
            <person name="Radhakrishnan S."/>
            <person name="Shen Y."/>
            <person name="Minx P."/>
            <person name="Janes D.E."/>
            <person name="Warren W.C."/>
            <person name="Edwards S.V."/>
            <person name="Valenzuela N."/>
        </authorList>
    </citation>
    <scope>NUCLEOTIDE SEQUENCE [LARGE SCALE GENOMIC DNA]</scope>
</reference>
<protein>
    <recommendedName>
        <fullName evidence="6">NAD(P)H oxidase (H2O2-forming)</fullName>
        <ecNumber evidence="6">1.6.3.1</ecNumber>
    </recommendedName>
</protein>
<dbReference type="Pfam" id="PF10204">
    <property type="entry name" value="DuoxA"/>
    <property type="match status" value="1"/>
</dbReference>
<dbReference type="Proteomes" id="UP000694380">
    <property type="component" value="Chromosome 10"/>
</dbReference>
<dbReference type="GO" id="GO:0042446">
    <property type="term" value="P:hormone biosynthetic process"/>
    <property type="evidence" value="ECO:0007669"/>
    <property type="project" value="UniProtKB-KW"/>
</dbReference>
<dbReference type="PROSITE" id="PS00018">
    <property type="entry name" value="EF_HAND_1"/>
    <property type="match status" value="2"/>
</dbReference>
<reference evidence="29" key="3">
    <citation type="submission" date="2025-09" db="UniProtKB">
        <authorList>
            <consortium name="Ensembl"/>
        </authorList>
    </citation>
    <scope>IDENTIFICATION</scope>
</reference>
<dbReference type="GO" id="GO:0043020">
    <property type="term" value="C:NADPH oxidase complex"/>
    <property type="evidence" value="ECO:0007669"/>
    <property type="project" value="TreeGrafter"/>
</dbReference>
<dbReference type="CDD" id="cd06186">
    <property type="entry name" value="NOX_Duox_like_FAD_NADP"/>
    <property type="match status" value="1"/>
</dbReference>
<reference evidence="29" key="2">
    <citation type="submission" date="2025-08" db="UniProtKB">
        <authorList>
            <consortium name="Ensembl"/>
        </authorList>
    </citation>
    <scope>IDENTIFICATION</scope>
</reference>
<evidence type="ECO:0000256" key="19">
    <source>
        <dbReference type="ARBA" id="ARBA00023002"/>
    </source>
</evidence>
<evidence type="ECO:0000256" key="21">
    <source>
        <dbReference type="ARBA" id="ARBA00023180"/>
    </source>
</evidence>
<evidence type="ECO:0000259" key="28">
    <source>
        <dbReference type="PROSITE" id="PS51384"/>
    </source>
</evidence>
<dbReference type="GO" id="GO:0016175">
    <property type="term" value="F:superoxide-generating NAD(P)H oxidase activity"/>
    <property type="evidence" value="ECO:0007669"/>
    <property type="project" value="TreeGrafter"/>
</dbReference>
<feature type="domain" description="FAD-binding FR-type" evidence="28">
    <location>
        <begin position="1404"/>
        <end position="1510"/>
    </location>
</feature>
<evidence type="ECO:0000313" key="30">
    <source>
        <dbReference type="Proteomes" id="UP000694380"/>
    </source>
</evidence>
<keyword evidence="25" id="KW-0349">Heme</keyword>
<evidence type="ECO:0000256" key="11">
    <source>
        <dbReference type="ARBA" id="ARBA00022692"/>
    </source>
</evidence>
<dbReference type="Pfam" id="PF03098">
    <property type="entry name" value="An_peroxidase"/>
    <property type="match status" value="1"/>
</dbReference>
<keyword evidence="19" id="KW-0560">Oxidoreductase</keyword>
<dbReference type="GO" id="GO:0006979">
    <property type="term" value="P:response to oxidative stress"/>
    <property type="evidence" value="ECO:0007669"/>
    <property type="project" value="InterPro"/>
</dbReference>
<dbReference type="InterPro" id="IPR013130">
    <property type="entry name" value="Fe3_Rdtase_TM_dom"/>
</dbReference>
<dbReference type="GO" id="GO:0042554">
    <property type="term" value="P:superoxide anion generation"/>
    <property type="evidence" value="ECO:0007669"/>
    <property type="project" value="TreeGrafter"/>
</dbReference>
<evidence type="ECO:0000256" key="3">
    <source>
        <dbReference type="ARBA" id="ARBA00005197"/>
    </source>
</evidence>
<dbReference type="SUPFAM" id="SSF47473">
    <property type="entry name" value="EF-hand"/>
    <property type="match status" value="1"/>
</dbReference>
<feature type="domain" description="EF-hand" evidence="27">
    <location>
        <begin position="991"/>
        <end position="1026"/>
    </location>
</feature>
<evidence type="ECO:0000256" key="16">
    <source>
        <dbReference type="ARBA" id="ARBA00022837"/>
    </source>
</evidence>
<evidence type="ECO:0000256" key="8">
    <source>
        <dbReference type="ARBA" id="ARBA00022534"/>
    </source>
</evidence>
<comment type="pathway">
    <text evidence="3">Hormone biosynthesis; thyroid hormone biosynthesis.</text>
</comment>
<dbReference type="InterPro" id="IPR002048">
    <property type="entry name" value="EF_hand_dom"/>
</dbReference>
<feature type="transmembrane region" description="Helical" evidence="26">
    <location>
        <begin position="87"/>
        <end position="107"/>
    </location>
</feature>
<evidence type="ECO:0000256" key="15">
    <source>
        <dbReference type="ARBA" id="ARBA00022827"/>
    </source>
</evidence>
<evidence type="ECO:0000256" key="18">
    <source>
        <dbReference type="ARBA" id="ARBA00022989"/>
    </source>
</evidence>
<dbReference type="GO" id="GO:0004601">
    <property type="term" value="F:peroxidase activity"/>
    <property type="evidence" value="ECO:0007669"/>
    <property type="project" value="UniProtKB-KW"/>
</dbReference>
<dbReference type="SFLD" id="SFLDG01169">
    <property type="entry name" value="NADPH_oxidase_subgroup_(NOX)"/>
    <property type="match status" value="1"/>
</dbReference>
<evidence type="ECO:0000256" key="25">
    <source>
        <dbReference type="PIRSR" id="PIRSR619791-2"/>
    </source>
</evidence>